<gene>
    <name evidence="1" type="ORF">NQ317_011345</name>
</gene>
<organism evidence="1 2">
    <name type="scientific">Molorchus minor</name>
    <dbReference type="NCBI Taxonomy" id="1323400"/>
    <lineage>
        <taxon>Eukaryota</taxon>
        <taxon>Metazoa</taxon>
        <taxon>Ecdysozoa</taxon>
        <taxon>Arthropoda</taxon>
        <taxon>Hexapoda</taxon>
        <taxon>Insecta</taxon>
        <taxon>Pterygota</taxon>
        <taxon>Neoptera</taxon>
        <taxon>Endopterygota</taxon>
        <taxon>Coleoptera</taxon>
        <taxon>Polyphaga</taxon>
        <taxon>Cucujiformia</taxon>
        <taxon>Chrysomeloidea</taxon>
        <taxon>Cerambycidae</taxon>
        <taxon>Lamiinae</taxon>
        <taxon>Monochamini</taxon>
        <taxon>Molorchus</taxon>
    </lineage>
</organism>
<accession>A0ABQ9IT57</accession>
<name>A0ABQ9IT57_9CUCU</name>
<dbReference type="Proteomes" id="UP001162164">
    <property type="component" value="Unassembled WGS sequence"/>
</dbReference>
<protein>
    <submittedName>
        <fullName evidence="1">Uncharacterized protein</fullName>
    </submittedName>
</protein>
<keyword evidence="2" id="KW-1185">Reference proteome</keyword>
<evidence type="ECO:0000313" key="2">
    <source>
        <dbReference type="Proteomes" id="UP001162164"/>
    </source>
</evidence>
<evidence type="ECO:0000313" key="1">
    <source>
        <dbReference type="EMBL" id="KAJ8964837.1"/>
    </source>
</evidence>
<sequence length="106" mass="12606">MENQEEPQDIVEAAACGSFKLITHKIKKICMIKRTISSENGARKRTYNRTRKMLYAGPIFMKNQMNINRPRFVFRRPKYVTNDDEYLNDKDCVDLRNFRRIAVETN</sequence>
<proteinExistence type="predicted"/>
<comment type="caution">
    <text evidence="1">The sequence shown here is derived from an EMBL/GenBank/DDBJ whole genome shotgun (WGS) entry which is preliminary data.</text>
</comment>
<reference evidence="1" key="1">
    <citation type="journal article" date="2023" name="Insect Mol. Biol.">
        <title>Genome sequencing provides insights into the evolution of gene families encoding plant cell wall-degrading enzymes in longhorned beetles.</title>
        <authorList>
            <person name="Shin N.R."/>
            <person name="Okamura Y."/>
            <person name="Kirsch R."/>
            <person name="Pauchet Y."/>
        </authorList>
    </citation>
    <scope>NUCLEOTIDE SEQUENCE</scope>
    <source>
        <strain evidence="1">MMC_N1</strain>
    </source>
</reference>
<dbReference type="EMBL" id="JAPWTJ010002719">
    <property type="protein sequence ID" value="KAJ8964837.1"/>
    <property type="molecule type" value="Genomic_DNA"/>
</dbReference>